<evidence type="ECO:0000313" key="11">
    <source>
        <dbReference type="EMBL" id="TPE49530.1"/>
    </source>
</evidence>
<dbReference type="FunFam" id="3.40.50.300:FF:000522">
    <property type="entry name" value="Gluconokinase"/>
    <property type="match status" value="1"/>
</dbReference>
<dbReference type="CDD" id="cd02021">
    <property type="entry name" value="GntK"/>
    <property type="match status" value="1"/>
</dbReference>
<gene>
    <name evidence="11" type="ORF">FJM51_14185</name>
</gene>
<dbReference type="InterPro" id="IPR006001">
    <property type="entry name" value="Therm_gnt_kin"/>
</dbReference>
<protein>
    <recommendedName>
        <fullName evidence="3 10">Gluconokinase</fullName>
        <ecNumber evidence="3 10">2.7.1.12</ecNumber>
    </recommendedName>
</protein>
<evidence type="ECO:0000256" key="10">
    <source>
        <dbReference type="RuleBase" id="RU363066"/>
    </source>
</evidence>
<evidence type="ECO:0000256" key="1">
    <source>
        <dbReference type="ARBA" id="ARBA00004761"/>
    </source>
</evidence>
<dbReference type="PANTHER" id="PTHR43442">
    <property type="entry name" value="GLUCONOKINASE-RELATED"/>
    <property type="match status" value="1"/>
</dbReference>
<comment type="catalytic activity">
    <reaction evidence="9 10">
        <text>D-gluconate + ATP = 6-phospho-D-gluconate + ADP + H(+)</text>
        <dbReference type="Rhea" id="RHEA:19433"/>
        <dbReference type="ChEBI" id="CHEBI:15378"/>
        <dbReference type="ChEBI" id="CHEBI:18391"/>
        <dbReference type="ChEBI" id="CHEBI:30616"/>
        <dbReference type="ChEBI" id="CHEBI:58759"/>
        <dbReference type="ChEBI" id="CHEBI:456216"/>
        <dbReference type="EC" id="2.7.1.12"/>
    </reaction>
</comment>
<dbReference type="PANTHER" id="PTHR43442:SF3">
    <property type="entry name" value="GLUCONOKINASE-RELATED"/>
    <property type="match status" value="1"/>
</dbReference>
<keyword evidence="4 10" id="KW-0808">Transferase</keyword>
<dbReference type="GO" id="GO:0046316">
    <property type="term" value="F:gluconokinase activity"/>
    <property type="evidence" value="ECO:0007669"/>
    <property type="project" value="UniProtKB-EC"/>
</dbReference>
<evidence type="ECO:0000313" key="12">
    <source>
        <dbReference type="Proteomes" id="UP000319255"/>
    </source>
</evidence>
<dbReference type="EC" id="2.7.1.12" evidence="3 10"/>
<keyword evidence="5 10" id="KW-0547">Nucleotide-binding</keyword>
<dbReference type="Pfam" id="PF13671">
    <property type="entry name" value="AAA_33"/>
    <property type="match status" value="1"/>
</dbReference>
<keyword evidence="12" id="KW-1185">Reference proteome</keyword>
<keyword evidence="7 10" id="KW-0067">ATP-binding</keyword>
<evidence type="ECO:0000256" key="8">
    <source>
        <dbReference type="ARBA" id="ARBA00023064"/>
    </source>
</evidence>
<name>A0A501WMG2_9RHOB</name>
<dbReference type="GO" id="GO:0019521">
    <property type="term" value="P:D-gluconate metabolic process"/>
    <property type="evidence" value="ECO:0007669"/>
    <property type="project" value="UniProtKB-KW"/>
</dbReference>
<dbReference type="InterPro" id="IPR027417">
    <property type="entry name" value="P-loop_NTPase"/>
</dbReference>
<keyword evidence="8" id="KW-0311">Gluconate utilization</keyword>
<evidence type="ECO:0000256" key="5">
    <source>
        <dbReference type="ARBA" id="ARBA00022741"/>
    </source>
</evidence>
<evidence type="ECO:0000256" key="7">
    <source>
        <dbReference type="ARBA" id="ARBA00022840"/>
    </source>
</evidence>
<dbReference type="OrthoDB" id="9795716at2"/>
<dbReference type="GO" id="GO:0005737">
    <property type="term" value="C:cytoplasm"/>
    <property type="evidence" value="ECO:0007669"/>
    <property type="project" value="TreeGrafter"/>
</dbReference>
<comment type="pathway">
    <text evidence="1">Carbohydrate acid metabolism.</text>
</comment>
<dbReference type="SUPFAM" id="SSF52540">
    <property type="entry name" value="P-loop containing nucleoside triphosphate hydrolases"/>
    <property type="match status" value="1"/>
</dbReference>
<keyword evidence="6 10" id="KW-0418">Kinase</keyword>
<evidence type="ECO:0000256" key="3">
    <source>
        <dbReference type="ARBA" id="ARBA00012054"/>
    </source>
</evidence>
<dbReference type="Proteomes" id="UP000319255">
    <property type="component" value="Unassembled WGS sequence"/>
</dbReference>
<dbReference type="RefSeq" id="WP_140454794.1">
    <property type="nucleotide sequence ID" value="NZ_VFRP01000014.1"/>
</dbReference>
<evidence type="ECO:0000256" key="6">
    <source>
        <dbReference type="ARBA" id="ARBA00022777"/>
    </source>
</evidence>
<organism evidence="11 12">
    <name type="scientific">Amaricoccus solimangrovi</name>
    <dbReference type="NCBI Taxonomy" id="2589815"/>
    <lineage>
        <taxon>Bacteria</taxon>
        <taxon>Pseudomonadati</taxon>
        <taxon>Pseudomonadota</taxon>
        <taxon>Alphaproteobacteria</taxon>
        <taxon>Rhodobacterales</taxon>
        <taxon>Paracoccaceae</taxon>
        <taxon>Amaricoccus</taxon>
    </lineage>
</organism>
<evidence type="ECO:0000256" key="2">
    <source>
        <dbReference type="ARBA" id="ARBA00008420"/>
    </source>
</evidence>
<reference evidence="11 12" key="1">
    <citation type="submission" date="2019-06" db="EMBL/GenBank/DDBJ databases">
        <title>A novel bacterium of genus Amaricoccus, isolated from marine sediment.</title>
        <authorList>
            <person name="Huang H."/>
            <person name="Mo K."/>
            <person name="Hu Y."/>
        </authorList>
    </citation>
    <scope>NUCLEOTIDE SEQUENCE [LARGE SCALE GENOMIC DNA]</scope>
    <source>
        <strain evidence="11 12">HB172011</strain>
    </source>
</reference>
<dbReference type="GO" id="GO:0005524">
    <property type="term" value="F:ATP binding"/>
    <property type="evidence" value="ECO:0007669"/>
    <property type="project" value="UniProtKB-KW"/>
</dbReference>
<dbReference type="Gene3D" id="3.40.50.300">
    <property type="entry name" value="P-loop containing nucleotide triphosphate hydrolases"/>
    <property type="match status" value="1"/>
</dbReference>
<accession>A0A501WMG2</accession>
<dbReference type="NCBIfam" id="TIGR01313">
    <property type="entry name" value="therm_gnt_kin"/>
    <property type="match status" value="1"/>
</dbReference>
<evidence type="ECO:0000256" key="9">
    <source>
        <dbReference type="ARBA" id="ARBA00048090"/>
    </source>
</evidence>
<dbReference type="AlphaFoldDB" id="A0A501WMG2"/>
<sequence length="179" mass="18835">MAEPLTEPVSERRAIVVMGVCGCGKTSVGEGIAARLGAGFVEGDALHPAANVAKMAAGTPLTDEDRWPWLRAIAARIAEEPGAEIVVSCSALRRAYRDLIRQGAGRDVRFVFLSGSEALLARRMGAREGHFMPPELLASQLATLEDPRGEPGVVSIDIEAALPEIIDAALAALAERVAP</sequence>
<proteinExistence type="inferred from homology"/>
<dbReference type="EMBL" id="VFRP01000014">
    <property type="protein sequence ID" value="TPE49530.1"/>
    <property type="molecule type" value="Genomic_DNA"/>
</dbReference>
<evidence type="ECO:0000256" key="4">
    <source>
        <dbReference type="ARBA" id="ARBA00022679"/>
    </source>
</evidence>
<comment type="caution">
    <text evidence="11">The sequence shown here is derived from an EMBL/GenBank/DDBJ whole genome shotgun (WGS) entry which is preliminary data.</text>
</comment>
<comment type="similarity">
    <text evidence="2 10">Belongs to the gluconokinase GntK/GntV family.</text>
</comment>